<evidence type="ECO:0000259" key="9">
    <source>
        <dbReference type="PROSITE" id="PS50122"/>
    </source>
</evidence>
<evidence type="ECO:0000256" key="4">
    <source>
        <dbReference type="ARBA" id="ARBA00039140"/>
    </source>
</evidence>
<dbReference type="InterPro" id="IPR001789">
    <property type="entry name" value="Sig_transdc_resp-reg_receiver"/>
</dbReference>
<dbReference type="PATRIC" id="fig|1549858.7.peg.3161"/>
<organism evidence="10 11">
    <name type="scientific">Sphingomonas melonis</name>
    <dbReference type="NCBI Taxonomy" id="152682"/>
    <lineage>
        <taxon>Bacteria</taxon>
        <taxon>Pseudomonadati</taxon>
        <taxon>Pseudomonadota</taxon>
        <taxon>Alphaproteobacteria</taxon>
        <taxon>Sphingomonadales</taxon>
        <taxon>Sphingomonadaceae</taxon>
        <taxon>Sphingomonas</taxon>
    </lineage>
</organism>
<reference evidence="10 11" key="1">
    <citation type="submission" date="2015-01" db="EMBL/GenBank/DDBJ databases">
        <title>Genome of Sphingomonas taxi strain 30a.</title>
        <authorList>
            <person name="Eevers N."/>
            <person name="Van Hamme J."/>
            <person name="Bottos E."/>
            <person name="Weyens N."/>
            <person name="Vangronsveld J."/>
        </authorList>
    </citation>
    <scope>NUCLEOTIDE SEQUENCE [LARGE SCALE GENOMIC DNA]</scope>
    <source>
        <strain evidence="10 11">30a</strain>
    </source>
</reference>
<comment type="catalytic activity">
    <reaction evidence="5">
        <text>[protein]-L-glutamate 5-O-methyl ester + H2O = L-glutamyl-[protein] + methanol + H(+)</text>
        <dbReference type="Rhea" id="RHEA:23236"/>
        <dbReference type="Rhea" id="RHEA-COMP:10208"/>
        <dbReference type="Rhea" id="RHEA-COMP:10311"/>
        <dbReference type="ChEBI" id="CHEBI:15377"/>
        <dbReference type="ChEBI" id="CHEBI:15378"/>
        <dbReference type="ChEBI" id="CHEBI:17790"/>
        <dbReference type="ChEBI" id="CHEBI:29973"/>
        <dbReference type="ChEBI" id="CHEBI:82795"/>
        <dbReference type="EC" id="3.1.1.61"/>
    </reaction>
</comment>
<evidence type="ECO:0000256" key="1">
    <source>
        <dbReference type="ARBA" id="ARBA00022490"/>
    </source>
</evidence>
<evidence type="ECO:0000259" key="8">
    <source>
        <dbReference type="PROSITE" id="PS50110"/>
    </source>
</evidence>
<dbReference type="EC" id="3.1.1.61" evidence="4"/>
<evidence type="ECO:0000256" key="5">
    <source>
        <dbReference type="ARBA" id="ARBA00048267"/>
    </source>
</evidence>
<dbReference type="PROSITE" id="PS50122">
    <property type="entry name" value="CHEB"/>
    <property type="match status" value="1"/>
</dbReference>
<evidence type="ECO:0000313" key="10">
    <source>
        <dbReference type="EMBL" id="KIU26356.1"/>
    </source>
</evidence>
<dbReference type="GO" id="GO:0005737">
    <property type="term" value="C:cytoplasm"/>
    <property type="evidence" value="ECO:0007669"/>
    <property type="project" value="InterPro"/>
</dbReference>
<dbReference type="Pfam" id="PF00072">
    <property type="entry name" value="Response_reg"/>
    <property type="match status" value="1"/>
</dbReference>
<keyword evidence="1" id="KW-0963">Cytoplasm</keyword>
<dbReference type="Proteomes" id="UP000033203">
    <property type="component" value="Unassembled WGS sequence"/>
</dbReference>
<dbReference type="Gene3D" id="3.40.50.2300">
    <property type="match status" value="1"/>
</dbReference>
<keyword evidence="2" id="KW-0145">Chemotaxis</keyword>
<dbReference type="InterPro" id="IPR035909">
    <property type="entry name" value="CheB_C"/>
</dbReference>
<comment type="caution">
    <text evidence="6">Lacks conserved residue(s) required for the propagation of feature annotation.</text>
</comment>
<keyword evidence="3" id="KW-0378">Hydrolase</keyword>
<dbReference type="Gene3D" id="3.40.50.180">
    <property type="entry name" value="Methylesterase CheB, C-terminal domain"/>
    <property type="match status" value="1"/>
</dbReference>
<dbReference type="PIRSF" id="PIRSF000876">
    <property type="entry name" value="RR_chemtxs_CheB"/>
    <property type="match status" value="1"/>
</dbReference>
<feature type="domain" description="Response regulatory" evidence="8">
    <location>
        <begin position="7"/>
        <end position="124"/>
    </location>
</feature>
<dbReference type="GO" id="GO:0000156">
    <property type="term" value="F:phosphorelay response regulator activity"/>
    <property type="evidence" value="ECO:0007669"/>
    <property type="project" value="InterPro"/>
</dbReference>
<dbReference type="InterPro" id="IPR000673">
    <property type="entry name" value="Sig_transdc_resp-reg_Me-estase"/>
</dbReference>
<evidence type="ECO:0000256" key="3">
    <source>
        <dbReference type="ARBA" id="ARBA00022801"/>
    </source>
</evidence>
<sequence length="337" mass="35099">MAAAPVKVLVVDDSLTMRALLSGALERIPGVTVVGSADGAEEARVMRDKLVPDVMTLDVEMPGMSGLEYLAELMEQRPMPVIMFSTRTEAGAEASIEALRLGAIDCFPKPKVAVAAEFDKILAKLGKRIKAAKGAPVKAAGATKVVAAPPLDWNGRLLAIGGEAAATQTLFELFGAFPANCPPTVVVQHLGAGLAGTMIDKLAAEIAPKIVLAEDGMPVEQGTIYLAPPGETHVVVDSWPNGKLRMLPRDPVAGERPSISILFASVAKAAGAESVGLLLGADGEDGDAGVRALSAGNGFYITPAEDRSQGYTMARRMANQPVPADQLARTLLKLCNK</sequence>
<evidence type="ECO:0000256" key="2">
    <source>
        <dbReference type="ARBA" id="ARBA00022500"/>
    </source>
</evidence>
<dbReference type="InterPro" id="IPR008248">
    <property type="entry name" value="CheB-like"/>
</dbReference>
<dbReference type="InterPro" id="IPR011006">
    <property type="entry name" value="CheY-like_superfamily"/>
</dbReference>
<feature type="modified residue" description="4-aspartylphosphate" evidence="7">
    <location>
        <position position="58"/>
    </location>
</feature>
<evidence type="ECO:0000256" key="7">
    <source>
        <dbReference type="PROSITE-ProRule" id="PRU00169"/>
    </source>
</evidence>
<gene>
    <name evidence="10" type="ORF">SR41_15050</name>
</gene>
<dbReference type="CDD" id="cd17541">
    <property type="entry name" value="REC_CheB-like"/>
    <property type="match status" value="1"/>
</dbReference>
<dbReference type="SUPFAM" id="SSF52172">
    <property type="entry name" value="CheY-like"/>
    <property type="match status" value="1"/>
</dbReference>
<comment type="caution">
    <text evidence="10">The sequence shown here is derived from an EMBL/GenBank/DDBJ whole genome shotgun (WGS) entry which is preliminary data.</text>
</comment>
<accession>A0A0D1MF99</accession>
<dbReference type="PANTHER" id="PTHR42872:SF6">
    <property type="entry name" value="PROTEIN-GLUTAMATE METHYLESTERASE_PROTEIN-GLUTAMINE GLUTAMINASE"/>
    <property type="match status" value="1"/>
</dbReference>
<feature type="domain" description="CheB-type methylesterase" evidence="9">
    <location>
        <begin position="150"/>
        <end position="315"/>
    </location>
</feature>
<dbReference type="EMBL" id="JXTP01000080">
    <property type="protein sequence ID" value="KIU26356.1"/>
    <property type="molecule type" value="Genomic_DNA"/>
</dbReference>
<dbReference type="PROSITE" id="PS50110">
    <property type="entry name" value="RESPONSE_REGULATORY"/>
    <property type="match status" value="1"/>
</dbReference>
<dbReference type="GO" id="GO:0006935">
    <property type="term" value="P:chemotaxis"/>
    <property type="evidence" value="ECO:0007669"/>
    <property type="project" value="UniProtKB-KW"/>
</dbReference>
<dbReference type="PANTHER" id="PTHR42872">
    <property type="entry name" value="PROTEIN-GLUTAMATE METHYLESTERASE/PROTEIN-GLUTAMINE GLUTAMINASE"/>
    <property type="match status" value="1"/>
</dbReference>
<protein>
    <recommendedName>
        <fullName evidence="4">protein-glutamate methylesterase</fullName>
        <ecNumber evidence="4">3.1.1.61</ecNumber>
    </recommendedName>
</protein>
<proteinExistence type="predicted"/>
<dbReference type="SUPFAM" id="SSF52738">
    <property type="entry name" value="Methylesterase CheB, C-terminal domain"/>
    <property type="match status" value="1"/>
</dbReference>
<evidence type="ECO:0000256" key="6">
    <source>
        <dbReference type="PROSITE-ProRule" id="PRU00050"/>
    </source>
</evidence>
<evidence type="ECO:0000313" key="11">
    <source>
        <dbReference type="Proteomes" id="UP000033203"/>
    </source>
</evidence>
<name>A0A0D1MF99_9SPHN</name>
<dbReference type="SMART" id="SM00448">
    <property type="entry name" value="REC"/>
    <property type="match status" value="1"/>
</dbReference>
<dbReference type="GO" id="GO:0008984">
    <property type="term" value="F:protein-glutamate methylesterase activity"/>
    <property type="evidence" value="ECO:0007669"/>
    <property type="project" value="UniProtKB-EC"/>
</dbReference>
<dbReference type="Pfam" id="PF01339">
    <property type="entry name" value="CheB_methylest"/>
    <property type="match status" value="1"/>
</dbReference>
<keyword evidence="7" id="KW-0597">Phosphoprotein</keyword>
<dbReference type="AlphaFoldDB" id="A0A0D1MF99"/>